<protein>
    <submittedName>
        <fullName evidence="4">CapA family protein</fullName>
    </submittedName>
</protein>
<dbReference type="AlphaFoldDB" id="A0A552WND0"/>
<reference evidence="4 5" key="1">
    <citation type="submission" date="2019-07" db="EMBL/GenBank/DDBJ databases">
        <title>Georgenia wutianyii sp. nov. and Georgenia *** sp. nov. isolated from plateau pika (Ochotona curzoniae) in the Qinghai-Tibet plateau of China.</title>
        <authorList>
            <person name="Tian Z."/>
        </authorList>
    </citation>
    <scope>NUCLEOTIDE SEQUENCE [LARGE SCALE GENOMIC DNA]</scope>
    <source>
        <strain evidence="4 5">Z446</strain>
    </source>
</reference>
<feature type="region of interest" description="Disordered" evidence="2">
    <location>
        <begin position="382"/>
        <end position="407"/>
    </location>
</feature>
<dbReference type="InterPro" id="IPR052169">
    <property type="entry name" value="CW_Biosynth-Accessory"/>
</dbReference>
<feature type="domain" description="Capsule synthesis protein CapA" evidence="3">
    <location>
        <begin position="52"/>
        <end position="304"/>
    </location>
</feature>
<sequence length="407" mass="40919">MPAPPTGSAPGDASADDGGPDGGADTGTSTDSADGATPPATGGTPPGAATFTIVSAGDVLPHASVNRAAHRPDGSYDFVPLMAGLEPWTAGGDLALCSLEVPLAPPGEEVTAYPAFGAPDELVAALADLGWDGCATATNHALDRGLPGLRHTVDVLDAAGLGYAGTARTPAEAAAPQRYVLQRAGRRLIVAHLSTTLVLNGPPLPAGSAWSLSTDVAVLVAQARLARQTGADLVVVSMHWGTEYLGAPDATQREAAATLAASGQIDLVLGSHPHVPQPIEHLPGGPDGTGTWVVWSMGNFISNQDSVCCVPETATGLVVTATVLAPVGLPARVTAVDWTAVTVDRAGGQLIYPLHALATGPAPGVTLDAATLADRSARVQQVMGSPERTVPPTSTGAAPEVLPRRGE</sequence>
<comment type="similarity">
    <text evidence="1">Belongs to the CapA family.</text>
</comment>
<accession>A0A552WND0</accession>
<dbReference type="EMBL" id="VJXR01000050">
    <property type="protein sequence ID" value="TRW44217.1"/>
    <property type="molecule type" value="Genomic_DNA"/>
</dbReference>
<evidence type="ECO:0000256" key="1">
    <source>
        <dbReference type="ARBA" id="ARBA00005662"/>
    </source>
</evidence>
<dbReference type="PANTHER" id="PTHR33393:SF13">
    <property type="entry name" value="PGA BIOSYNTHESIS PROTEIN CAPA"/>
    <property type="match status" value="1"/>
</dbReference>
<feature type="compositionally biased region" description="Low complexity" evidence="2">
    <location>
        <begin position="26"/>
        <end position="49"/>
    </location>
</feature>
<dbReference type="SUPFAM" id="SSF56300">
    <property type="entry name" value="Metallo-dependent phosphatases"/>
    <property type="match status" value="1"/>
</dbReference>
<evidence type="ECO:0000259" key="3">
    <source>
        <dbReference type="SMART" id="SM00854"/>
    </source>
</evidence>
<organism evidence="4 5">
    <name type="scientific">Georgenia yuyongxinii</name>
    <dbReference type="NCBI Taxonomy" id="2589797"/>
    <lineage>
        <taxon>Bacteria</taxon>
        <taxon>Bacillati</taxon>
        <taxon>Actinomycetota</taxon>
        <taxon>Actinomycetes</taxon>
        <taxon>Micrococcales</taxon>
        <taxon>Bogoriellaceae</taxon>
        <taxon>Georgenia</taxon>
    </lineage>
</organism>
<evidence type="ECO:0000313" key="4">
    <source>
        <dbReference type="EMBL" id="TRW44217.1"/>
    </source>
</evidence>
<dbReference type="InterPro" id="IPR029052">
    <property type="entry name" value="Metallo-depent_PP-like"/>
</dbReference>
<dbReference type="PANTHER" id="PTHR33393">
    <property type="entry name" value="POLYGLUTAMINE SYNTHESIS ACCESSORY PROTEIN RV0574C-RELATED"/>
    <property type="match status" value="1"/>
</dbReference>
<dbReference type="CDD" id="cd07381">
    <property type="entry name" value="MPP_CapA"/>
    <property type="match status" value="1"/>
</dbReference>
<dbReference type="Gene3D" id="3.60.21.10">
    <property type="match status" value="1"/>
</dbReference>
<dbReference type="InterPro" id="IPR019079">
    <property type="entry name" value="Capsule_synth_CapA"/>
</dbReference>
<comment type="caution">
    <text evidence="4">The sequence shown here is derived from an EMBL/GenBank/DDBJ whole genome shotgun (WGS) entry which is preliminary data.</text>
</comment>
<dbReference type="SMART" id="SM00854">
    <property type="entry name" value="PGA_cap"/>
    <property type="match status" value="1"/>
</dbReference>
<dbReference type="Pfam" id="PF09587">
    <property type="entry name" value="PGA_cap"/>
    <property type="match status" value="1"/>
</dbReference>
<proteinExistence type="inferred from homology"/>
<dbReference type="Proteomes" id="UP000318693">
    <property type="component" value="Unassembled WGS sequence"/>
</dbReference>
<name>A0A552WND0_9MICO</name>
<feature type="region of interest" description="Disordered" evidence="2">
    <location>
        <begin position="1"/>
        <end position="49"/>
    </location>
</feature>
<evidence type="ECO:0000256" key="2">
    <source>
        <dbReference type="SAM" id="MobiDB-lite"/>
    </source>
</evidence>
<gene>
    <name evidence="4" type="ORF">FJ693_14485</name>
</gene>
<evidence type="ECO:0000313" key="5">
    <source>
        <dbReference type="Proteomes" id="UP000318693"/>
    </source>
</evidence>
<keyword evidence="5" id="KW-1185">Reference proteome</keyword>